<dbReference type="STRING" id="1166337.SAMN05192580_3015"/>
<dbReference type="OrthoDB" id="5290997at2"/>
<dbReference type="GO" id="GO:0006654">
    <property type="term" value="P:phosphatidic acid biosynthetic process"/>
    <property type="evidence" value="ECO:0007669"/>
    <property type="project" value="TreeGrafter"/>
</dbReference>
<evidence type="ECO:0000256" key="2">
    <source>
        <dbReference type="ARBA" id="ARBA00022679"/>
    </source>
</evidence>
<dbReference type="Proteomes" id="UP000198824">
    <property type="component" value="Unassembled WGS sequence"/>
</dbReference>
<dbReference type="PANTHER" id="PTHR10434:SF40">
    <property type="entry name" value="1-ACYL-SN-GLYCEROL-3-PHOSPHATE ACYLTRANSFERASE"/>
    <property type="match status" value="1"/>
</dbReference>
<dbReference type="CDD" id="cd07989">
    <property type="entry name" value="LPLAT_AGPAT-like"/>
    <property type="match status" value="1"/>
</dbReference>
<dbReference type="InterPro" id="IPR002123">
    <property type="entry name" value="Plipid/glycerol_acylTrfase"/>
</dbReference>
<evidence type="ECO:0000256" key="1">
    <source>
        <dbReference type="ARBA" id="ARBA00005189"/>
    </source>
</evidence>
<keyword evidence="6" id="KW-1185">Reference proteome</keyword>
<keyword evidence="2 5" id="KW-0808">Transferase</keyword>
<dbReference type="Pfam" id="PF01553">
    <property type="entry name" value="Acyltransferase"/>
    <property type="match status" value="1"/>
</dbReference>
<dbReference type="SMART" id="SM00563">
    <property type="entry name" value="PlsC"/>
    <property type="match status" value="1"/>
</dbReference>
<dbReference type="EMBL" id="FOZG01000002">
    <property type="protein sequence ID" value="SFS04906.1"/>
    <property type="molecule type" value="Genomic_DNA"/>
</dbReference>
<gene>
    <name evidence="5" type="ORF">SAMN05192580_3015</name>
</gene>
<comment type="pathway">
    <text evidence="1">Lipid metabolism.</text>
</comment>
<proteinExistence type="predicted"/>
<evidence type="ECO:0000313" key="5">
    <source>
        <dbReference type="EMBL" id="SFS04906.1"/>
    </source>
</evidence>
<name>A0A1I6LN33_9SPHN</name>
<organism evidence="5 6">
    <name type="scientific">Sphingomonas jatrophae</name>
    <dbReference type="NCBI Taxonomy" id="1166337"/>
    <lineage>
        <taxon>Bacteria</taxon>
        <taxon>Pseudomonadati</taxon>
        <taxon>Pseudomonadota</taxon>
        <taxon>Alphaproteobacteria</taxon>
        <taxon>Sphingomonadales</taxon>
        <taxon>Sphingomonadaceae</taxon>
        <taxon>Sphingomonas</taxon>
    </lineage>
</organism>
<dbReference type="RefSeq" id="WP_093315792.1">
    <property type="nucleotide sequence ID" value="NZ_FOZG01000002.1"/>
</dbReference>
<evidence type="ECO:0000256" key="3">
    <source>
        <dbReference type="ARBA" id="ARBA00023315"/>
    </source>
</evidence>
<dbReference type="PANTHER" id="PTHR10434">
    <property type="entry name" value="1-ACYL-SN-GLYCEROL-3-PHOSPHATE ACYLTRANSFERASE"/>
    <property type="match status" value="1"/>
</dbReference>
<reference evidence="5 6" key="1">
    <citation type="submission" date="2016-10" db="EMBL/GenBank/DDBJ databases">
        <authorList>
            <person name="de Groot N.N."/>
        </authorList>
    </citation>
    <scope>NUCLEOTIDE SEQUENCE [LARGE SCALE GENOMIC DNA]</scope>
    <source>
        <strain evidence="5 6">S5-249</strain>
    </source>
</reference>
<dbReference type="GO" id="GO:0003841">
    <property type="term" value="F:1-acylglycerol-3-phosphate O-acyltransferase activity"/>
    <property type="evidence" value="ECO:0007669"/>
    <property type="project" value="TreeGrafter"/>
</dbReference>
<dbReference type="SUPFAM" id="SSF69593">
    <property type="entry name" value="Glycerol-3-phosphate (1)-acyltransferase"/>
    <property type="match status" value="1"/>
</dbReference>
<sequence>MIVLRSLLFAMIFYPGSLSAALSSPIAALFGRPALIRHAIRWTRFHHWCARVLLRIDTRVEGEMPTGPVLIAAKHEAMYETLELVRLLNGPAVVLKQELADLPFWGWAARRYGCVPVDRAGSAAALRRMTADAKAHAATGRQVVIYPEGTRVPPGESPPLRPGFAGLYRTLGLPVVPVALDSGTLLPRGRFLKRPGVVTIRFGAPVPPGLPRREAEARVHEAINQLNGAAL</sequence>
<evidence type="ECO:0000313" key="6">
    <source>
        <dbReference type="Proteomes" id="UP000198824"/>
    </source>
</evidence>
<keyword evidence="3 5" id="KW-0012">Acyltransferase</keyword>
<protein>
    <submittedName>
        <fullName evidence="5">1-acyl-sn-glycerol-3-phosphate acyltransferase</fullName>
    </submittedName>
</protein>
<accession>A0A1I6LN33</accession>
<evidence type="ECO:0000259" key="4">
    <source>
        <dbReference type="SMART" id="SM00563"/>
    </source>
</evidence>
<feature type="domain" description="Phospholipid/glycerol acyltransferase" evidence="4">
    <location>
        <begin position="69"/>
        <end position="183"/>
    </location>
</feature>
<dbReference type="AlphaFoldDB" id="A0A1I6LN33"/>